<evidence type="ECO:0000256" key="8">
    <source>
        <dbReference type="SAM" id="MobiDB-lite"/>
    </source>
</evidence>
<evidence type="ECO:0000256" key="5">
    <source>
        <dbReference type="ARBA" id="ARBA00023125"/>
    </source>
</evidence>
<reference evidence="11" key="1">
    <citation type="submission" date="2021-01" db="EMBL/GenBank/DDBJ databases">
        <authorList>
            <consortium name="Aspergillus chevalieri M1 genome sequencing consortium"/>
            <person name="Kazuki M."/>
            <person name="Futagami T."/>
        </authorList>
    </citation>
    <scope>NUCLEOTIDE SEQUENCE</scope>
    <source>
        <strain evidence="11">M1</strain>
    </source>
</reference>
<dbReference type="GO" id="GO:0043565">
    <property type="term" value="F:sequence-specific DNA binding"/>
    <property type="evidence" value="ECO:0007669"/>
    <property type="project" value="TreeGrafter"/>
</dbReference>
<gene>
    <name evidence="11" type="ORF">ACHE_70863S</name>
</gene>
<dbReference type="InterPro" id="IPR052202">
    <property type="entry name" value="Yeast_MetPath_Reg"/>
</dbReference>
<dbReference type="Pfam" id="PF00172">
    <property type="entry name" value="Zn_clus"/>
    <property type="match status" value="1"/>
</dbReference>
<dbReference type="GO" id="GO:0045944">
    <property type="term" value="P:positive regulation of transcription by RNA polymerase II"/>
    <property type="evidence" value="ECO:0007669"/>
    <property type="project" value="TreeGrafter"/>
</dbReference>
<name>A0A7R7VWK8_ASPCH</name>
<evidence type="ECO:0000256" key="1">
    <source>
        <dbReference type="ARBA" id="ARBA00004123"/>
    </source>
</evidence>
<keyword evidence="2" id="KW-0479">Metal-binding</keyword>
<feature type="transmembrane region" description="Helical" evidence="9">
    <location>
        <begin position="347"/>
        <end position="375"/>
    </location>
</feature>
<dbReference type="SUPFAM" id="SSF57701">
    <property type="entry name" value="Zn2/Cys6 DNA-binding domain"/>
    <property type="match status" value="1"/>
</dbReference>
<keyword evidence="12" id="KW-1185">Reference proteome</keyword>
<keyword evidence="3" id="KW-0862">Zinc</keyword>
<dbReference type="Pfam" id="PF04082">
    <property type="entry name" value="Fungal_trans"/>
    <property type="match status" value="1"/>
</dbReference>
<dbReference type="CDD" id="cd00067">
    <property type="entry name" value="GAL4"/>
    <property type="match status" value="1"/>
</dbReference>
<dbReference type="GO" id="GO:0006351">
    <property type="term" value="P:DNA-templated transcription"/>
    <property type="evidence" value="ECO:0007669"/>
    <property type="project" value="InterPro"/>
</dbReference>
<evidence type="ECO:0000256" key="3">
    <source>
        <dbReference type="ARBA" id="ARBA00022833"/>
    </source>
</evidence>
<dbReference type="GO" id="GO:0005634">
    <property type="term" value="C:nucleus"/>
    <property type="evidence" value="ECO:0007669"/>
    <property type="project" value="UniProtKB-SubCell"/>
</dbReference>
<keyword evidence="5" id="KW-0238">DNA-binding</keyword>
<evidence type="ECO:0000313" key="12">
    <source>
        <dbReference type="Proteomes" id="UP000637239"/>
    </source>
</evidence>
<dbReference type="GeneID" id="66986378"/>
<dbReference type="PROSITE" id="PS50048">
    <property type="entry name" value="ZN2_CY6_FUNGAL_2"/>
    <property type="match status" value="1"/>
</dbReference>
<sequence>MVMDPPGNGPPPAKKVRVACRRCRAKRVKCDGSLPACGNCARANVPCVDVDSRNNDLAIPRDYIVKCCSRIKWLEQKIRALDPSFDLTKGPQIDADLFEGSSLPWPPHQSPSSAVSDTPPRAASSTEMASAVEGPATGKRSHASMEESEIERPPSVEARTVAMDLGMLSLQSDSRQKHYLGSSSGLLFMKLIGAGADVQTSGPAPSPATRRLRRMSSPHRPSGVYQSLYAGLERELPSPEDADRLLAVYFQYIHIDHPFLHPTSLINAYNALHACGQRGYDPARLDQNGWLHDIKRFPYNGKMDVVNGRAFTPISISFAVFHVFMVFSLAATVLTRKKNFDHPPIRFYRMAMLAASECFSNISVPALQGVLLLAIQGMTEPAGLNIWTLVHIAMSHCVDLGLHREPNDPSDLPPVALAVRRLIFYTVYSLDRSVSTIQGRPLGIRDETFDIRRPTMDDLASNDAPVTMDGDLNVHLPSAEYLAFTIRRSQLDLSISEIKLLFYHLPSQVNSIIWPTDLDKIQQRIKTDIDRWLADSLSAVPRLDTEESLILHCENLKLELQYHAAITLLYQPSQVFRSPTQQALSLCYQSSSRRLRIYHYLNNEEQLYYSWRNIHGIFSSGATIIYCIWASRNLQTTIPFADALRDLRTCSNLLSIGGQWWPSVRKGKESFEKIMDITMKGLRNLESHLISPTPMTGTNHPAPSSFVSTLEHVAPQSRLEPSAQISGSQDAHMSNTMLHGFESSIDNIDHSSLLGDGLSADGPEVLAIDPAMEHFLSEYLQGDWGWDPFSGS</sequence>
<dbReference type="InterPro" id="IPR036864">
    <property type="entry name" value="Zn2-C6_fun-type_DNA-bd_sf"/>
</dbReference>
<feature type="domain" description="Zn(2)-C6 fungal-type" evidence="10">
    <location>
        <begin position="19"/>
        <end position="49"/>
    </location>
</feature>
<dbReference type="AlphaFoldDB" id="A0A7R7VWK8"/>
<dbReference type="Gene3D" id="4.10.240.10">
    <property type="entry name" value="Zn(2)-C6 fungal-type DNA-binding domain"/>
    <property type="match status" value="1"/>
</dbReference>
<dbReference type="PANTHER" id="PTHR47782">
    <property type="entry name" value="ZN(II)2CYS6 TRANSCRIPTION FACTOR (EUROFUNG)-RELATED"/>
    <property type="match status" value="1"/>
</dbReference>
<protein>
    <recommendedName>
        <fullName evidence="10">Zn(2)-C6 fungal-type domain-containing protein</fullName>
    </recommendedName>
</protein>
<comment type="subcellular location">
    <subcellularLocation>
        <location evidence="1">Nucleus</location>
    </subcellularLocation>
</comment>
<dbReference type="EMBL" id="AP024422">
    <property type="protein sequence ID" value="BCR92020.1"/>
    <property type="molecule type" value="Genomic_DNA"/>
</dbReference>
<keyword evidence="9" id="KW-0812">Transmembrane</keyword>
<organism evidence="11 12">
    <name type="scientific">Aspergillus chevalieri</name>
    <name type="common">Eurotium chevalieri</name>
    <dbReference type="NCBI Taxonomy" id="182096"/>
    <lineage>
        <taxon>Eukaryota</taxon>
        <taxon>Fungi</taxon>
        <taxon>Dikarya</taxon>
        <taxon>Ascomycota</taxon>
        <taxon>Pezizomycotina</taxon>
        <taxon>Eurotiomycetes</taxon>
        <taxon>Eurotiomycetidae</taxon>
        <taxon>Eurotiales</taxon>
        <taxon>Aspergillaceae</taxon>
        <taxon>Aspergillus</taxon>
        <taxon>Aspergillus subgen. Aspergillus</taxon>
    </lineage>
</organism>
<dbReference type="Proteomes" id="UP000637239">
    <property type="component" value="Chromosome 7"/>
</dbReference>
<evidence type="ECO:0000256" key="2">
    <source>
        <dbReference type="ARBA" id="ARBA00022723"/>
    </source>
</evidence>
<dbReference type="InterPro" id="IPR001138">
    <property type="entry name" value="Zn2Cys6_DnaBD"/>
</dbReference>
<dbReference type="PROSITE" id="PS00463">
    <property type="entry name" value="ZN2_CY6_FUNGAL_1"/>
    <property type="match status" value="1"/>
</dbReference>
<dbReference type="GO" id="GO:0000981">
    <property type="term" value="F:DNA-binding transcription factor activity, RNA polymerase II-specific"/>
    <property type="evidence" value="ECO:0007669"/>
    <property type="project" value="InterPro"/>
</dbReference>
<feature type="region of interest" description="Disordered" evidence="8">
    <location>
        <begin position="198"/>
        <end position="221"/>
    </location>
</feature>
<dbReference type="SMART" id="SM00906">
    <property type="entry name" value="Fungal_trans"/>
    <property type="match status" value="1"/>
</dbReference>
<accession>A0A7R7VWK8</accession>
<feature type="region of interest" description="Disordered" evidence="8">
    <location>
        <begin position="98"/>
        <end position="156"/>
    </location>
</feature>
<keyword evidence="9" id="KW-1133">Transmembrane helix</keyword>
<evidence type="ECO:0000256" key="9">
    <source>
        <dbReference type="SAM" id="Phobius"/>
    </source>
</evidence>
<keyword evidence="9" id="KW-0472">Membrane</keyword>
<dbReference type="CDD" id="cd12148">
    <property type="entry name" value="fungal_TF_MHR"/>
    <property type="match status" value="1"/>
</dbReference>
<evidence type="ECO:0000313" key="11">
    <source>
        <dbReference type="EMBL" id="BCR92020.1"/>
    </source>
</evidence>
<dbReference type="GO" id="GO:0008270">
    <property type="term" value="F:zinc ion binding"/>
    <property type="evidence" value="ECO:0007669"/>
    <property type="project" value="InterPro"/>
</dbReference>
<dbReference type="RefSeq" id="XP_043140542.1">
    <property type="nucleotide sequence ID" value="XM_043283243.1"/>
</dbReference>
<feature type="transmembrane region" description="Helical" evidence="9">
    <location>
        <begin position="314"/>
        <end position="335"/>
    </location>
</feature>
<proteinExistence type="predicted"/>
<keyword evidence="4" id="KW-0805">Transcription regulation</keyword>
<keyword evidence="7" id="KW-0539">Nucleus</keyword>
<evidence type="ECO:0000256" key="7">
    <source>
        <dbReference type="ARBA" id="ARBA00023242"/>
    </source>
</evidence>
<dbReference type="SMART" id="SM00066">
    <property type="entry name" value="GAL4"/>
    <property type="match status" value="1"/>
</dbReference>
<evidence type="ECO:0000259" key="10">
    <source>
        <dbReference type="PROSITE" id="PS50048"/>
    </source>
</evidence>
<evidence type="ECO:0000256" key="6">
    <source>
        <dbReference type="ARBA" id="ARBA00023163"/>
    </source>
</evidence>
<keyword evidence="6" id="KW-0804">Transcription</keyword>
<dbReference type="InterPro" id="IPR007219">
    <property type="entry name" value="XnlR_reg_dom"/>
</dbReference>
<dbReference type="PANTHER" id="PTHR47782:SF1">
    <property type="entry name" value="PYRIMIDINE PATHWAY REGULATORY PROTEIN 1"/>
    <property type="match status" value="1"/>
</dbReference>
<dbReference type="KEGG" id="ache:ACHE_70863S"/>
<reference evidence="11" key="2">
    <citation type="submission" date="2021-02" db="EMBL/GenBank/DDBJ databases">
        <title>Aspergillus chevalieri M1 genome sequence.</title>
        <authorList>
            <person name="Kadooka C."/>
            <person name="Mori K."/>
            <person name="Futagami T."/>
        </authorList>
    </citation>
    <scope>NUCLEOTIDE SEQUENCE</scope>
    <source>
        <strain evidence="11">M1</strain>
    </source>
</reference>
<evidence type="ECO:0000256" key="4">
    <source>
        <dbReference type="ARBA" id="ARBA00023015"/>
    </source>
</evidence>